<evidence type="ECO:0000256" key="5">
    <source>
        <dbReference type="ARBA" id="ARBA00022692"/>
    </source>
</evidence>
<proteinExistence type="inferred from homology"/>
<keyword evidence="5 9" id="KW-0812">Transmembrane</keyword>
<name>A0A1E4RTV8_CYBJN</name>
<dbReference type="RefSeq" id="XP_020067763.1">
    <property type="nucleotide sequence ID" value="XM_020216011.1"/>
</dbReference>
<dbReference type="GO" id="GO:1990961">
    <property type="term" value="P:xenobiotic detoxification by transmembrane export across the plasma membrane"/>
    <property type="evidence" value="ECO:0007669"/>
    <property type="project" value="InterPro"/>
</dbReference>
<dbReference type="GO" id="GO:0005886">
    <property type="term" value="C:plasma membrane"/>
    <property type="evidence" value="ECO:0007669"/>
    <property type="project" value="UniProtKB-SubCell"/>
</dbReference>
<dbReference type="PANTHER" id="PTHR11206">
    <property type="entry name" value="MULTIDRUG RESISTANCE PROTEIN"/>
    <property type="match status" value="1"/>
</dbReference>
<dbReference type="InterPro" id="IPR002528">
    <property type="entry name" value="MATE_fam"/>
</dbReference>
<dbReference type="GeneID" id="30990407"/>
<dbReference type="InterPro" id="IPR048279">
    <property type="entry name" value="MdtK-like"/>
</dbReference>
<evidence type="ECO:0000313" key="10">
    <source>
        <dbReference type="EMBL" id="ODV70724.1"/>
    </source>
</evidence>
<gene>
    <name evidence="10" type="ORF">CYBJADRAFT_169976</name>
</gene>
<comment type="similarity">
    <text evidence="2">Belongs to the multi antimicrobial extrusion (MATE) (TC 2.A.66.1) family.</text>
</comment>
<feature type="transmembrane region" description="Helical" evidence="9">
    <location>
        <begin position="347"/>
        <end position="368"/>
    </location>
</feature>
<accession>A0A1E4RTV8</accession>
<reference evidence="10 11" key="1">
    <citation type="journal article" date="2016" name="Proc. Natl. Acad. Sci. U.S.A.">
        <title>Comparative genomics of biotechnologically important yeasts.</title>
        <authorList>
            <person name="Riley R."/>
            <person name="Haridas S."/>
            <person name="Wolfe K.H."/>
            <person name="Lopes M.R."/>
            <person name="Hittinger C.T."/>
            <person name="Goeker M."/>
            <person name="Salamov A.A."/>
            <person name="Wisecaver J.H."/>
            <person name="Long T.M."/>
            <person name="Calvey C.H."/>
            <person name="Aerts A.L."/>
            <person name="Barry K.W."/>
            <person name="Choi C."/>
            <person name="Clum A."/>
            <person name="Coughlan A.Y."/>
            <person name="Deshpande S."/>
            <person name="Douglass A.P."/>
            <person name="Hanson S.J."/>
            <person name="Klenk H.-P."/>
            <person name="LaButti K.M."/>
            <person name="Lapidus A."/>
            <person name="Lindquist E.A."/>
            <person name="Lipzen A.M."/>
            <person name="Meier-Kolthoff J.P."/>
            <person name="Ohm R.A."/>
            <person name="Otillar R.P."/>
            <person name="Pangilinan J.L."/>
            <person name="Peng Y."/>
            <person name="Rokas A."/>
            <person name="Rosa C.A."/>
            <person name="Scheuner C."/>
            <person name="Sibirny A.A."/>
            <person name="Slot J.C."/>
            <person name="Stielow J.B."/>
            <person name="Sun H."/>
            <person name="Kurtzman C.P."/>
            <person name="Blackwell M."/>
            <person name="Grigoriev I.V."/>
            <person name="Jeffries T.W."/>
        </authorList>
    </citation>
    <scope>NUCLEOTIDE SEQUENCE [LARGE SCALE GENOMIC DNA]</scope>
    <source>
        <strain evidence="11">ATCC 18201 / CBS 1600 / BCRC 20928 / JCM 3617 / NBRC 0987 / NRRL Y-1542</strain>
    </source>
</reference>
<dbReference type="NCBIfam" id="TIGR00797">
    <property type="entry name" value="matE"/>
    <property type="match status" value="1"/>
</dbReference>
<feature type="transmembrane region" description="Helical" evidence="9">
    <location>
        <begin position="200"/>
        <end position="218"/>
    </location>
</feature>
<dbReference type="PIRSF" id="PIRSF006603">
    <property type="entry name" value="DinF"/>
    <property type="match status" value="1"/>
</dbReference>
<keyword evidence="11" id="KW-1185">Reference proteome</keyword>
<keyword evidence="4" id="KW-1003">Cell membrane</keyword>
<dbReference type="EMBL" id="KV453951">
    <property type="protein sequence ID" value="ODV70724.1"/>
    <property type="molecule type" value="Genomic_DNA"/>
</dbReference>
<evidence type="ECO:0000256" key="8">
    <source>
        <dbReference type="SAM" id="MobiDB-lite"/>
    </source>
</evidence>
<feature type="transmembrane region" description="Helical" evidence="9">
    <location>
        <begin position="224"/>
        <end position="251"/>
    </location>
</feature>
<evidence type="ECO:0000256" key="1">
    <source>
        <dbReference type="ARBA" id="ARBA00004651"/>
    </source>
</evidence>
<evidence type="ECO:0000256" key="4">
    <source>
        <dbReference type="ARBA" id="ARBA00022475"/>
    </source>
</evidence>
<evidence type="ECO:0000256" key="6">
    <source>
        <dbReference type="ARBA" id="ARBA00022989"/>
    </source>
</evidence>
<dbReference type="CDD" id="cd13132">
    <property type="entry name" value="MATE_eukaryotic"/>
    <property type="match status" value="1"/>
</dbReference>
<evidence type="ECO:0000256" key="2">
    <source>
        <dbReference type="ARBA" id="ARBA00010199"/>
    </source>
</evidence>
<dbReference type="OMA" id="FLDTIPW"/>
<comment type="subcellular location">
    <subcellularLocation>
        <location evidence="1">Cell membrane</location>
        <topology evidence="1">Multi-pass membrane protein</topology>
    </subcellularLocation>
</comment>
<dbReference type="GO" id="GO:0015297">
    <property type="term" value="F:antiporter activity"/>
    <property type="evidence" value="ECO:0007669"/>
    <property type="project" value="InterPro"/>
</dbReference>
<protein>
    <submittedName>
        <fullName evidence="10">MATE efflux family protein</fullName>
    </submittedName>
</protein>
<sequence>MSTFTTETSRLLSDPTVPEEEYGIHDNSDDSTTTLQDGYITTTAEEASAISKSSLSLIITFFLQYSLNVVSIFSVGHIGKTELAAVSLSAMTFNISAGVFQGMATSLDTFCSQAYGAGKMKLVGLHFQRCVCMVFVIAIPINLMWWFSASILNLFVPDKDLTSLAQNYLRILAFGSPGFILFETGKRFLQAQGNFHGAKYVLYICTPINAVLNYVLVWDSSVGIGFYGAALATAVSYTLMAFLLLCYAAYVDGSKCWNGLQIRESCKNWGPMASLALPGVIMIEAEFLAFEILTLSAAKFGTETLAAQSIASTCASLVFQVPFGLSVAACTRVATYIGSQNVISAQIAIKVSLIIALILGVVLASSVYNGKDIIISWFTDDSKVIEQTLVVIQVLAYNQLFDTVNVISAGCLRAQGRQKIGSNLNLFCYYAIGLPMAMYLAFHRGWGLKGLWFGLSSGVFVLAIAELIAIFTADWEWIVRKSIERNSVEY</sequence>
<organism evidence="10 11">
    <name type="scientific">Cyberlindnera jadinii (strain ATCC 18201 / CBS 1600 / BCRC 20928 / JCM 3617 / NBRC 0987 / NRRL Y-1542)</name>
    <name type="common">Torula yeast</name>
    <name type="synonym">Candida utilis</name>
    <dbReference type="NCBI Taxonomy" id="983966"/>
    <lineage>
        <taxon>Eukaryota</taxon>
        <taxon>Fungi</taxon>
        <taxon>Dikarya</taxon>
        <taxon>Ascomycota</taxon>
        <taxon>Saccharomycotina</taxon>
        <taxon>Saccharomycetes</taxon>
        <taxon>Phaffomycetales</taxon>
        <taxon>Phaffomycetaceae</taxon>
        <taxon>Cyberlindnera</taxon>
    </lineage>
</organism>
<keyword evidence="6 9" id="KW-1133">Transmembrane helix</keyword>
<feature type="transmembrane region" description="Helical" evidence="9">
    <location>
        <begin position="424"/>
        <end position="442"/>
    </location>
</feature>
<evidence type="ECO:0000313" key="11">
    <source>
        <dbReference type="Proteomes" id="UP000094389"/>
    </source>
</evidence>
<dbReference type="Pfam" id="PF01554">
    <property type="entry name" value="MatE"/>
    <property type="match status" value="2"/>
</dbReference>
<feature type="region of interest" description="Disordered" evidence="8">
    <location>
        <begin position="1"/>
        <end position="30"/>
    </location>
</feature>
<dbReference type="Proteomes" id="UP000094389">
    <property type="component" value="Unassembled WGS sequence"/>
</dbReference>
<feature type="transmembrane region" description="Helical" evidence="9">
    <location>
        <begin position="272"/>
        <end position="290"/>
    </location>
</feature>
<keyword evidence="3" id="KW-0813">Transport</keyword>
<dbReference type="AlphaFoldDB" id="A0A1E4RTV8"/>
<dbReference type="GO" id="GO:0042910">
    <property type="term" value="F:xenobiotic transmembrane transporter activity"/>
    <property type="evidence" value="ECO:0007669"/>
    <property type="project" value="InterPro"/>
</dbReference>
<evidence type="ECO:0000256" key="7">
    <source>
        <dbReference type="ARBA" id="ARBA00023136"/>
    </source>
</evidence>
<feature type="transmembrane region" description="Helical" evidence="9">
    <location>
        <begin position="130"/>
        <end position="148"/>
    </location>
</feature>
<dbReference type="InterPro" id="IPR045069">
    <property type="entry name" value="MATE_euk"/>
</dbReference>
<feature type="transmembrane region" description="Helical" evidence="9">
    <location>
        <begin position="454"/>
        <end position="475"/>
    </location>
</feature>
<evidence type="ECO:0000256" key="9">
    <source>
        <dbReference type="SAM" id="Phobius"/>
    </source>
</evidence>
<evidence type="ECO:0000256" key="3">
    <source>
        <dbReference type="ARBA" id="ARBA00022448"/>
    </source>
</evidence>
<keyword evidence="7 9" id="KW-0472">Membrane</keyword>
<feature type="compositionally biased region" description="Polar residues" evidence="8">
    <location>
        <begin position="1"/>
        <end position="11"/>
    </location>
</feature>
<dbReference type="STRING" id="983966.A0A1E4RTV8"/>
<feature type="transmembrane region" description="Helical" evidence="9">
    <location>
        <begin position="388"/>
        <end position="412"/>
    </location>
</feature>
<feature type="transmembrane region" description="Helical" evidence="9">
    <location>
        <begin position="310"/>
        <end position="335"/>
    </location>
</feature>
<dbReference type="OrthoDB" id="2126698at2759"/>